<dbReference type="RefSeq" id="WP_066805475.1">
    <property type="nucleotide sequence ID" value="NZ_CAUVXY020000015.1"/>
</dbReference>
<dbReference type="SUPFAM" id="SSF54909">
    <property type="entry name" value="Dimeric alpha+beta barrel"/>
    <property type="match status" value="1"/>
</dbReference>
<dbReference type="SUPFAM" id="SSF46785">
    <property type="entry name" value="Winged helix' DNA-binding domain"/>
    <property type="match status" value="1"/>
</dbReference>
<evidence type="ECO:0000256" key="3">
    <source>
        <dbReference type="ARBA" id="ARBA00023163"/>
    </source>
</evidence>
<dbReference type="CDD" id="cd00090">
    <property type="entry name" value="HTH_ARSR"/>
    <property type="match status" value="1"/>
</dbReference>
<dbReference type="Gene3D" id="3.30.70.920">
    <property type="match status" value="1"/>
</dbReference>
<evidence type="ECO:0000313" key="8">
    <source>
        <dbReference type="Proteomes" id="UP000295506"/>
    </source>
</evidence>
<dbReference type="KEGG" id="dej:AWY79_14495"/>
<dbReference type="Pfam" id="PF13412">
    <property type="entry name" value="HTH_24"/>
    <property type="match status" value="1"/>
</dbReference>
<dbReference type="SMART" id="SM00344">
    <property type="entry name" value="HTH_ASNC"/>
    <property type="match status" value="1"/>
</dbReference>
<dbReference type="EMBL" id="SOBK01000012">
    <property type="protein sequence ID" value="TDT86563.1"/>
    <property type="molecule type" value="Genomic_DNA"/>
</dbReference>
<feature type="domain" description="HTH asnC-type" evidence="4">
    <location>
        <begin position="6"/>
        <end position="67"/>
    </location>
</feature>
<reference evidence="5 7" key="1">
    <citation type="journal article" date="2016" name="Front. Microbiol.">
        <title>Genome Sequence of the Piezophilic, Mesophilic Sulfate-Reducing Bacterium Desulfovibrio indicus J2T.</title>
        <authorList>
            <person name="Cao J."/>
            <person name="Maignien L."/>
            <person name="Shao Z."/>
            <person name="Alain K."/>
            <person name="Jebbar M."/>
        </authorList>
    </citation>
    <scope>NUCLEOTIDE SEQUENCE [LARGE SCALE GENOMIC DNA]</scope>
    <source>
        <strain evidence="5 7">J2</strain>
    </source>
</reference>
<keyword evidence="2" id="KW-0238">DNA-binding</keyword>
<dbReference type="OrthoDB" id="9800326at2"/>
<dbReference type="Gene3D" id="1.10.10.10">
    <property type="entry name" value="Winged helix-like DNA-binding domain superfamily/Winged helix DNA-binding domain"/>
    <property type="match status" value="1"/>
</dbReference>
<gene>
    <name evidence="5" type="ORF">AWY79_14495</name>
    <name evidence="6" type="ORF">EDC59_11272</name>
</gene>
<dbReference type="GO" id="GO:0043200">
    <property type="term" value="P:response to amino acid"/>
    <property type="evidence" value="ECO:0007669"/>
    <property type="project" value="TreeGrafter"/>
</dbReference>
<protein>
    <submittedName>
        <fullName evidence="5">AsnC family transcriptional regulator</fullName>
    </submittedName>
    <submittedName>
        <fullName evidence="6">Lrp/AsnC family leucine-responsive transcriptional regulator</fullName>
    </submittedName>
</protein>
<dbReference type="Proteomes" id="UP000055611">
    <property type="component" value="Chromosome"/>
</dbReference>
<dbReference type="InterPro" id="IPR036390">
    <property type="entry name" value="WH_DNA-bd_sf"/>
</dbReference>
<evidence type="ECO:0000313" key="5">
    <source>
        <dbReference type="EMBL" id="AMK12235.1"/>
    </source>
</evidence>
<dbReference type="GO" id="GO:0005829">
    <property type="term" value="C:cytosol"/>
    <property type="evidence" value="ECO:0007669"/>
    <property type="project" value="TreeGrafter"/>
</dbReference>
<organism evidence="6 8">
    <name type="scientific">Pseudodesulfovibrio indicus</name>
    <dbReference type="NCBI Taxonomy" id="1716143"/>
    <lineage>
        <taxon>Bacteria</taxon>
        <taxon>Pseudomonadati</taxon>
        <taxon>Thermodesulfobacteriota</taxon>
        <taxon>Desulfovibrionia</taxon>
        <taxon>Desulfovibrionales</taxon>
        <taxon>Desulfovibrionaceae</taxon>
    </lineage>
</organism>
<dbReference type="GO" id="GO:0043565">
    <property type="term" value="F:sequence-specific DNA binding"/>
    <property type="evidence" value="ECO:0007669"/>
    <property type="project" value="InterPro"/>
</dbReference>
<evidence type="ECO:0000256" key="1">
    <source>
        <dbReference type="ARBA" id="ARBA00023015"/>
    </source>
</evidence>
<dbReference type="Proteomes" id="UP000295506">
    <property type="component" value="Unassembled WGS sequence"/>
</dbReference>
<dbReference type="InterPro" id="IPR011991">
    <property type="entry name" value="ArsR-like_HTH"/>
</dbReference>
<keyword evidence="3" id="KW-0804">Transcription</keyword>
<name>A0A126QRX4_9BACT</name>
<dbReference type="AlphaFoldDB" id="A0A126QRX4"/>
<evidence type="ECO:0000313" key="7">
    <source>
        <dbReference type="Proteomes" id="UP000055611"/>
    </source>
</evidence>
<dbReference type="EMBL" id="CP014206">
    <property type="protein sequence ID" value="AMK12235.1"/>
    <property type="molecule type" value="Genomic_DNA"/>
</dbReference>
<dbReference type="PANTHER" id="PTHR30154">
    <property type="entry name" value="LEUCINE-RESPONSIVE REGULATORY PROTEIN"/>
    <property type="match status" value="1"/>
</dbReference>
<dbReference type="InterPro" id="IPR019887">
    <property type="entry name" value="Tscrpt_reg_AsnC/Lrp_C"/>
</dbReference>
<evidence type="ECO:0000256" key="2">
    <source>
        <dbReference type="ARBA" id="ARBA00023125"/>
    </source>
</evidence>
<dbReference type="PANTHER" id="PTHR30154:SF34">
    <property type="entry name" value="TRANSCRIPTIONAL REGULATOR AZLB"/>
    <property type="match status" value="1"/>
</dbReference>
<accession>A0A126QRX4</accession>
<reference evidence="6 8" key="2">
    <citation type="submission" date="2019-03" db="EMBL/GenBank/DDBJ databases">
        <title>Genomic Encyclopedia of Type Strains, Phase IV (KMG-IV): sequencing the most valuable type-strain genomes for metagenomic binning, comparative biology and taxonomic classification.</title>
        <authorList>
            <person name="Goeker M."/>
        </authorList>
    </citation>
    <scope>NUCLEOTIDE SEQUENCE [LARGE SCALE GENOMIC DNA]</scope>
    <source>
        <strain evidence="6 8">DSM 101483</strain>
    </source>
</reference>
<proteinExistence type="predicted"/>
<dbReference type="Pfam" id="PF01037">
    <property type="entry name" value="AsnC_trans_reg"/>
    <property type="match status" value="1"/>
</dbReference>
<dbReference type="InterPro" id="IPR011008">
    <property type="entry name" value="Dimeric_a/b-barrel"/>
</dbReference>
<sequence length="157" mass="17249">MNNRKIDKLDLEILNILQEDGKVSNAEIARKVGKAPSAVLERVRKLKKSGIIKGYECIVNHKALGRGLTAFTSIRVEEGVGATEVGQKLAEFPEVLEVHYTAGRDSYLVKVRVEDTEALQATLAKFGTIGPVRDTNSTIVLTTVKESRVIPLPHEND</sequence>
<keyword evidence="1" id="KW-0805">Transcription regulation</keyword>
<evidence type="ECO:0000313" key="6">
    <source>
        <dbReference type="EMBL" id="TDT86563.1"/>
    </source>
</evidence>
<dbReference type="GO" id="GO:0006355">
    <property type="term" value="P:regulation of DNA-templated transcription"/>
    <property type="evidence" value="ECO:0007669"/>
    <property type="project" value="UniProtKB-ARBA"/>
</dbReference>
<dbReference type="PROSITE" id="PS50956">
    <property type="entry name" value="HTH_ASNC_2"/>
    <property type="match status" value="1"/>
</dbReference>
<dbReference type="InterPro" id="IPR000485">
    <property type="entry name" value="AsnC-type_HTH_dom"/>
</dbReference>
<evidence type="ECO:0000259" key="4">
    <source>
        <dbReference type="PROSITE" id="PS50956"/>
    </source>
</evidence>
<dbReference type="InterPro" id="IPR036388">
    <property type="entry name" value="WH-like_DNA-bd_sf"/>
</dbReference>
<keyword evidence="7" id="KW-1185">Reference proteome</keyword>
<dbReference type="PRINTS" id="PR00033">
    <property type="entry name" value="HTHASNC"/>
</dbReference>
<dbReference type="InterPro" id="IPR019888">
    <property type="entry name" value="Tscrpt_reg_AsnC-like"/>
</dbReference>